<accession>A0AAD9JTM8</accession>
<comment type="caution">
    <text evidence="2">The sequence shown here is derived from an EMBL/GenBank/DDBJ whole genome shotgun (WGS) entry which is preliminary data.</text>
</comment>
<dbReference type="AlphaFoldDB" id="A0AAD9JTM8"/>
<keyword evidence="3" id="KW-1185">Reference proteome</keyword>
<evidence type="ECO:0000313" key="3">
    <source>
        <dbReference type="Proteomes" id="UP001208570"/>
    </source>
</evidence>
<feature type="region of interest" description="Disordered" evidence="1">
    <location>
        <begin position="119"/>
        <end position="155"/>
    </location>
</feature>
<organism evidence="2 3">
    <name type="scientific">Paralvinella palmiformis</name>
    <dbReference type="NCBI Taxonomy" id="53620"/>
    <lineage>
        <taxon>Eukaryota</taxon>
        <taxon>Metazoa</taxon>
        <taxon>Spiralia</taxon>
        <taxon>Lophotrochozoa</taxon>
        <taxon>Annelida</taxon>
        <taxon>Polychaeta</taxon>
        <taxon>Sedentaria</taxon>
        <taxon>Canalipalpata</taxon>
        <taxon>Terebellida</taxon>
        <taxon>Terebelliformia</taxon>
        <taxon>Alvinellidae</taxon>
        <taxon>Paralvinella</taxon>
    </lineage>
</organism>
<evidence type="ECO:0000313" key="2">
    <source>
        <dbReference type="EMBL" id="KAK2158941.1"/>
    </source>
</evidence>
<feature type="compositionally biased region" description="Basic and acidic residues" evidence="1">
    <location>
        <begin position="146"/>
        <end position="155"/>
    </location>
</feature>
<proteinExistence type="predicted"/>
<dbReference type="Proteomes" id="UP001208570">
    <property type="component" value="Unassembled WGS sequence"/>
</dbReference>
<protein>
    <submittedName>
        <fullName evidence="2">Uncharacterized protein</fullName>
    </submittedName>
</protein>
<name>A0AAD9JTM8_9ANNE</name>
<sequence>MKEGFRTISNKQTRDQSPRKEQTESLRKQPRPNGERDKNQQTIADTARDVFHCGRNHKRMLPCPAIPVEPVCLNCRQKHATAYRGCPSIKVVYHHNGRRPKLYLSQVWSVVLQTDIPPPKHLSDYGQDDCQQTNLAPPSIPGSPDLYKESRLQTQ</sequence>
<reference evidence="2" key="1">
    <citation type="journal article" date="2023" name="Mol. Biol. Evol.">
        <title>Third-Generation Sequencing Reveals the Adaptive Role of the Epigenome in Three Deep-Sea Polychaetes.</title>
        <authorList>
            <person name="Perez M."/>
            <person name="Aroh O."/>
            <person name="Sun Y."/>
            <person name="Lan Y."/>
            <person name="Juniper S.K."/>
            <person name="Young C.R."/>
            <person name="Angers B."/>
            <person name="Qian P.Y."/>
        </authorList>
    </citation>
    <scope>NUCLEOTIDE SEQUENCE</scope>
    <source>
        <strain evidence="2">P08H-3</strain>
    </source>
</reference>
<feature type="region of interest" description="Disordered" evidence="1">
    <location>
        <begin position="1"/>
        <end position="42"/>
    </location>
</feature>
<dbReference type="EMBL" id="JAODUP010000161">
    <property type="protein sequence ID" value="KAK2158941.1"/>
    <property type="molecule type" value="Genomic_DNA"/>
</dbReference>
<gene>
    <name evidence="2" type="ORF">LSH36_161g03000</name>
</gene>
<feature type="compositionally biased region" description="Basic and acidic residues" evidence="1">
    <location>
        <begin position="12"/>
        <end position="39"/>
    </location>
</feature>
<evidence type="ECO:0000256" key="1">
    <source>
        <dbReference type="SAM" id="MobiDB-lite"/>
    </source>
</evidence>